<dbReference type="InterPro" id="IPR043472">
    <property type="entry name" value="Macro_dom-like"/>
</dbReference>
<dbReference type="InterPro" id="IPR002589">
    <property type="entry name" value="Macro_dom"/>
</dbReference>
<dbReference type="AlphaFoldDB" id="A0A7X3G291"/>
<name>A0A7X3G291_9BURK</name>
<sequence>MGKGIAVTFREKWPLMYARYRELCKTGAFVLGDVFEWTDGATRIYNLGTQRTWRSKADVSAIKISMARLKKLLTDAEISEIYMPRIGAGLGGGDWNEIKSIIEWSFGESPIHVYVCEEFVPGAALQVMS</sequence>
<gene>
    <name evidence="3" type="ORF">GPY61_20840</name>
</gene>
<comment type="catalytic activity">
    <reaction evidence="1">
        <text>an N-(ADP-alpha-D-ribosyl)-thymidine in DNA + H2O = a thymidine in DNA + ADP-D-ribose</text>
        <dbReference type="Rhea" id="RHEA:71655"/>
        <dbReference type="Rhea" id="RHEA-COMP:13556"/>
        <dbReference type="Rhea" id="RHEA-COMP:18051"/>
        <dbReference type="ChEBI" id="CHEBI:15377"/>
        <dbReference type="ChEBI" id="CHEBI:57967"/>
        <dbReference type="ChEBI" id="CHEBI:137386"/>
        <dbReference type="ChEBI" id="CHEBI:191199"/>
    </reaction>
    <physiologicalReaction direction="left-to-right" evidence="1">
        <dbReference type="Rhea" id="RHEA:71656"/>
    </physiologicalReaction>
</comment>
<keyword evidence="4" id="KW-1185">Reference proteome</keyword>
<protein>
    <submittedName>
        <fullName evidence="3">Phosphatase</fullName>
    </submittedName>
</protein>
<dbReference type="GO" id="GO:0140291">
    <property type="term" value="P:peptidyl-glutamate ADP-deribosylation"/>
    <property type="evidence" value="ECO:0007669"/>
    <property type="project" value="TreeGrafter"/>
</dbReference>
<dbReference type="EMBL" id="WSES01000006">
    <property type="protein sequence ID" value="MVW62381.1"/>
    <property type="molecule type" value="Genomic_DNA"/>
</dbReference>
<comment type="caution">
    <text evidence="3">The sequence shown here is derived from an EMBL/GenBank/DDBJ whole genome shotgun (WGS) entry which is preliminary data.</text>
</comment>
<dbReference type="Pfam" id="PF01661">
    <property type="entry name" value="Macro"/>
    <property type="match status" value="1"/>
</dbReference>
<accession>A0A7X3G291</accession>
<organism evidence="3 4">
    <name type="scientific">Massilia cellulosiltytica</name>
    <dbReference type="NCBI Taxonomy" id="2683234"/>
    <lineage>
        <taxon>Bacteria</taxon>
        <taxon>Pseudomonadati</taxon>
        <taxon>Pseudomonadota</taxon>
        <taxon>Betaproteobacteria</taxon>
        <taxon>Burkholderiales</taxon>
        <taxon>Oxalobacteraceae</taxon>
        <taxon>Telluria group</taxon>
        <taxon>Massilia</taxon>
    </lineage>
</organism>
<evidence type="ECO:0000313" key="3">
    <source>
        <dbReference type="EMBL" id="MVW62381.1"/>
    </source>
</evidence>
<dbReference type="InterPro" id="IPR050892">
    <property type="entry name" value="ADP-ribose_metab_enzymes"/>
</dbReference>
<reference evidence="3 4" key="1">
    <citation type="submission" date="2019-12" db="EMBL/GenBank/DDBJ databases">
        <authorList>
            <person name="Li C."/>
            <person name="Zhao J."/>
        </authorList>
    </citation>
    <scope>NUCLEOTIDE SEQUENCE [LARGE SCALE GENOMIC DNA]</scope>
    <source>
        <strain evidence="3 4">NEAU-DD11</strain>
    </source>
</reference>
<feature type="domain" description="Macro" evidence="2">
    <location>
        <begin position="1"/>
        <end position="101"/>
    </location>
</feature>
<evidence type="ECO:0000256" key="1">
    <source>
        <dbReference type="ARBA" id="ARBA00035885"/>
    </source>
</evidence>
<proteinExistence type="predicted"/>
<evidence type="ECO:0000259" key="2">
    <source>
        <dbReference type="Pfam" id="PF01661"/>
    </source>
</evidence>
<dbReference type="SUPFAM" id="SSF52949">
    <property type="entry name" value="Macro domain-like"/>
    <property type="match status" value="1"/>
</dbReference>
<evidence type="ECO:0000313" key="4">
    <source>
        <dbReference type="Proteomes" id="UP000443353"/>
    </source>
</evidence>
<dbReference type="Gene3D" id="3.40.220.10">
    <property type="entry name" value="Leucine Aminopeptidase, subunit E, domain 1"/>
    <property type="match status" value="1"/>
</dbReference>
<dbReference type="Proteomes" id="UP000443353">
    <property type="component" value="Unassembled WGS sequence"/>
</dbReference>
<dbReference type="PANTHER" id="PTHR12521">
    <property type="entry name" value="PROTEIN C6ORF130"/>
    <property type="match status" value="1"/>
</dbReference>
<dbReference type="PANTHER" id="PTHR12521:SF0">
    <property type="entry name" value="ADP-RIBOSE GLYCOHYDROLASE OARD1"/>
    <property type="match status" value="1"/>
</dbReference>